<feature type="compositionally biased region" description="Basic and acidic residues" evidence="1">
    <location>
        <begin position="357"/>
        <end position="371"/>
    </location>
</feature>
<dbReference type="InterPro" id="IPR012683">
    <property type="entry name" value="CHP02302_TM"/>
</dbReference>
<feature type="compositionally biased region" description="Acidic residues" evidence="1">
    <location>
        <begin position="372"/>
        <end position="382"/>
    </location>
</feature>
<feature type="region of interest" description="Disordered" evidence="1">
    <location>
        <begin position="349"/>
        <end position="483"/>
    </location>
</feature>
<protein>
    <submittedName>
        <fullName evidence="2">Uncharacterized protein</fullName>
    </submittedName>
</protein>
<dbReference type="AlphaFoldDB" id="A0A382G1G0"/>
<feature type="non-terminal residue" evidence="2">
    <location>
        <position position="509"/>
    </location>
</feature>
<dbReference type="Pfam" id="PF13779">
    <property type="entry name" value="DUF4175"/>
    <property type="match status" value="1"/>
</dbReference>
<sequence>EEARWNISPPSYSGLDSFEQLGFGHWRVPEASRIELSLQVAATPPHVSAHILSEANSSNELTRNAEGSFELNRVLRKDWSGRLALKDTDFPPRDAVEHEEFVFSVIPDKPPVVEITEPAKDLEVSSDGQLLMEIFAADDYGVAKAEVIVSHGGKKEATNVFLAPVEKEKTLSHIIDLSEMSLAVGDVVSYHAIITDNKEPEGQQARSEIYFIEILPPEGEEIEGDGGDMAAEQKEIPIRDFINQTKQIIRSTYDALGEEGEERDRRAIAISADALGLKHGMTKVYDENDGKFPSVDGIDLGELLNEATFHIEQTEIFAGDNELEESLEPSEETLRKLVLMYALIRKQQKMKSKGKGKKGDKQEETAEKQEPSEEQDEPSDPAEELKKLGEALEQARDLKERQNELNSKIGRASRNGRKGEPNRELAKEQDEIREDTEGLRDDVYGKSGRLGDVRSFDRAGEEMQDSKGELAKDDPEKAKPHGDLAAEALSEAISEIEGKMSAIAADMLG</sequence>
<reference evidence="2" key="1">
    <citation type="submission" date="2018-05" db="EMBL/GenBank/DDBJ databases">
        <authorList>
            <person name="Lanie J.A."/>
            <person name="Ng W.-L."/>
            <person name="Kazmierczak K.M."/>
            <person name="Andrzejewski T.M."/>
            <person name="Davidsen T.M."/>
            <person name="Wayne K.J."/>
            <person name="Tettelin H."/>
            <person name="Glass J.I."/>
            <person name="Rusch D."/>
            <person name="Podicherti R."/>
            <person name="Tsui H.-C.T."/>
            <person name="Winkler M.E."/>
        </authorList>
    </citation>
    <scope>NUCLEOTIDE SEQUENCE</scope>
</reference>
<gene>
    <name evidence="2" type="ORF">METZ01_LOCUS221479</name>
</gene>
<proteinExistence type="predicted"/>
<feature type="compositionally biased region" description="Basic and acidic residues" evidence="1">
    <location>
        <begin position="417"/>
        <end position="483"/>
    </location>
</feature>
<evidence type="ECO:0000256" key="1">
    <source>
        <dbReference type="SAM" id="MobiDB-lite"/>
    </source>
</evidence>
<organism evidence="2">
    <name type="scientific">marine metagenome</name>
    <dbReference type="NCBI Taxonomy" id="408172"/>
    <lineage>
        <taxon>unclassified sequences</taxon>
        <taxon>metagenomes</taxon>
        <taxon>ecological metagenomes</taxon>
    </lineage>
</organism>
<dbReference type="EMBL" id="UINC01052835">
    <property type="protein sequence ID" value="SVB68625.1"/>
    <property type="molecule type" value="Genomic_DNA"/>
</dbReference>
<feature type="compositionally biased region" description="Basic and acidic residues" evidence="1">
    <location>
        <begin position="383"/>
        <end position="403"/>
    </location>
</feature>
<evidence type="ECO:0000313" key="2">
    <source>
        <dbReference type="EMBL" id="SVB68625.1"/>
    </source>
</evidence>
<accession>A0A382G1G0</accession>
<feature type="non-terminal residue" evidence="2">
    <location>
        <position position="1"/>
    </location>
</feature>
<name>A0A382G1G0_9ZZZZ</name>